<evidence type="ECO:0000313" key="1">
    <source>
        <dbReference type="EMBL" id="KAK2729669.1"/>
    </source>
</evidence>
<keyword evidence="2" id="KW-1185">Reference proteome</keyword>
<organism evidence="1 2">
    <name type="scientific">Colletotrichum kahawae</name>
    <name type="common">Coffee berry disease fungus</name>
    <dbReference type="NCBI Taxonomy" id="34407"/>
    <lineage>
        <taxon>Eukaryota</taxon>
        <taxon>Fungi</taxon>
        <taxon>Dikarya</taxon>
        <taxon>Ascomycota</taxon>
        <taxon>Pezizomycotina</taxon>
        <taxon>Sordariomycetes</taxon>
        <taxon>Hypocreomycetidae</taxon>
        <taxon>Glomerellales</taxon>
        <taxon>Glomerellaceae</taxon>
        <taxon>Colletotrichum</taxon>
        <taxon>Colletotrichum gloeosporioides species complex</taxon>
    </lineage>
</organism>
<comment type="caution">
    <text evidence="1">The sequence shown here is derived from an EMBL/GenBank/DDBJ whole genome shotgun (WGS) entry which is preliminary data.</text>
</comment>
<evidence type="ECO:0000313" key="2">
    <source>
        <dbReference type="Proteomes" id="UP001281614"/>
    </source>
</evidence>
<gene>
    <name evidence="1" type="ORF">CKAH01_02643</name>
</gene>
<name>A0AAD9XWT4_COLKA</name>
<accession>A0AAD9XWT4</accession>
<dbReference type="AlphaFoldDB" id="A0AAD9XWT4"/>
<reference evidence="1" key="1">
    <citation type="submission" date="2023-02" db="EMBL/GenBank/DDBJ databases">
        <title>Colletotrichum kahawae CIFC_Que2 genome sequencing and assembly.</title>
        <authorList>
            <person name="Baroncelli R."/>
        </authorList>
    </citation>
    <scope>NUCLEOTIDE SEQUENCE</scope>
    <source>
        <strain evidence="1">CIFC_Que2</strain>
    </source>
</reference>
<dbReference type="EMBL" id="VYYT01000776">
    <property type="protein sequence ID" value="KAK2729669.1"/>
    <property type="molecule type" value="Genomic_DNA"/>
</dbReference>
<protein>
    <submittedName>
        <fullName evidence="1">Uncharacterized protein</fullName>
    </submittedName>
</protein>
<proteinExistence type="predicted"/>
<dbReference type="Proteomes" id="UP001281614">
    <property type="component" value="Unassembled WGS sequence"/>
</dbReference>
<sequence length="200" mass="21654">LQVSSQHPINSSPPTGRPSERINVFAIPQKFSKMLFSKLQVLSYLALAHLCASAAIDTAQEIAPRGASRDNYGSKMCLQVKCDTTVCAENPDDALAVASGGVSLIVGPDCAGWDEGSLLELPNGTNGKTCPDGRKLYHGTLMVWRAWNNVSAKKDYHAEFLEWDNFKGAQCWGKKDVQCQKDGVKMAPDPNTGLCVPWGL</sequence>
<feature type="non-terminal residue" evidence="1">
    <location>
        <position position="200"/>
    </location>
</feature>